<dbReference type="AlphaFoldDB" id="A0A1T4SZN7"/>
<dbReference type="PANTHER" id="PTHR30126">
    <property type="entry name" value="HTH-TYPE TRANSCRIPTIONAL REGULATOR"/>
    <property type="match status" value="1"/>
</dbReference>
<evidence type="ECO:0000256" key="2">
    <source>
        <dbReference type="ARBA" id="ARBA00023015"/>
    </source>
</evidence>
<dbReference type="InterPro" id="IPR036388">
    <property type="entry name" value="WH-like_DNA-bd_sf"/>
</dbReference>
<dbReference type="PANTHER" id="PTHR30126:SF40">
    <property type="entry name" value="HTH-TYPE TRANSCRIPTIONAL REGULATOR GLTR"/>
    <property type="match status" value="1"/>
</dbReference>
<comment type="similarity">
    <text evidence="1">Belongs to the LysR transcriptional regulatory family.</text>
</comment>
<dbReference type="SUPFAM" id="SSF46785">
    <property type="entry name" value="Winged helix' DNA-binding domain"/>
    <property type="match status" value="1"/>
</dbReference>
<dbReference type="InterPro" id="IPR036390">
    <property type="entry name" value="WH_DNA-bd_sf"/>
</dbReference>
<keyword evidence="7" id="KW-1185">Reference proteome</keyword>
<evidence type="ECO:0000259" key="5">
    <source>
        <dbReference type="PROSITE" id="PS50931"/>
    </source>
</evidence>
<feature type="domain" description="HTH lysR-type" evidence="5">
    <location>
        <begin position="14"/>
        <end position="65"/>
    </location>
</feature>
<keyword evidence="4" id="KW-0804">Transcription</keyword>
<dbReference type="Gene3D" id="1.10.10.10">
    <property type="entry name" value="Winged helix-like DNA-binding domain superfamily/Winged helix DNA-binding domain"/>
    <property type="match status" value="1"/>
</dbReference>
<evidence type="ECO:0000313" key="6">
    <source>
        <dbReference type="EMBL" id="SKA33676.1"/>
    </source>
</evidence>
<sequence>MAYSLGVDLVGACKAFVSVSERGSFTLGAAAARIPQPVASRRIAALERHLGGRLFDRSTRRATLTPFGREMLASAKRLVELAEAMEHDAERARLTPIRFAVPDTCPTRDLAFLDAEARRQGLHLDFVPAAPARRAELLAFGQVRAALVAVPADDGYWRVPLGLASAAPPRVETVHLETLRAGRADPVVRRRVWLQPEDDVPHIRDRLFRIRDAVGLQPAQVAVAPALTSAVADVLGSADLLLCSPAQAEELGLHWRPIGGVRLVRGFDVSAGTGEDAERVRLPLTEEIARCLGVPADSATPADQGEAQ</sequence>
<proteinExistence type="inferred from homology"/>
<gene>
    <name evidence="6" type="ORF">SAMN02745673_04249</name>
</gene>
<evidence type="ECO:0000313" key="7">
    <source>
        <dbReference type="Proteomes" id="UP000190637"/>
    </source>
</evidence>
<keyword evidence="3 6" id="KW-0238">DNA-binding</keyword>
<dbReference type="GO" id="GO:0000976">
    <property type="term" value="F:transcription cis-regulatory region binding"/>
    <property type="evidence" value="ECO:0007669"/>
    <property type="project" value="TreeGrafter"/>
</dbReference>
<dbReference type="Pfam" id="PF00126">
    <property type="entry name" value="HTH_1"/>
    <property type="match status" value="1"/>
</dbReference>
<dbReference type="GO" id="GO:0003700">
    <property type="term" value="F:DNA-binding transcription factor activity"/>
    <property type="evidence" value="ECO:0007669"/>
    <property type="project" value="InterPro"/>
</dbReference>
<dbReference type="STRING" id="1122192.SAMN02745673_04249"/>
<keyword evidence="2" id="KW-0805">Transcription regulation</keyword>
<dbReference type="PROSITE" id="PS50931">
    <property type="entry name" value="HTH_LYSR"/>
    <property type="match status" value="1"/>
</dbReference>
<organism evidence="6 7">
    <name type="scientific">Marinactinospora thermotolerans DSM 45154</name>
    <dbReference type="NCBI Taxonomy" id="1122192"/>
    <lineage>
        <taxon>Bacteria</taxon>
        <taxon>Bacillati</taxon>
        <taxon>Actinomycetota</taxon>
        <taxon>Actinomycetes</taxon>
        <taxon>Streptosporangiales</taxon>
        <taxon>Nocardiopsidaceae</taxon>
        <taxon>Marinactinospora</taxon>
    </lineage>
</organism>
<reference evidence="6 7" key="1">
    <citation type="submission" date="2017-02" db="EMBL/GenBank/DDBJ databases">
        <authorList>
            <person name="Peterson S.W."/>
        </authorList>
    </citation>
    <scope>NUCLEOTIDE SEQUENCE [LARGE SCALE GENOMIC DNA]</scope>
    <source>
        <strain evidence="6 7">DSM 45154</strain>
    </source>
</reference>
<evidence type="ECO:0000256" key="3">
    <source>
        <dbReference type="ARBA" id="ARBA00023125"/>
    </source>
</evidence>
<evidence type="ECO:0000256" key="4">
    <source>
        <dbReference type="ARBA" id="ARBA00023163"/>
    </source>
</evidence>
<protein>
    <submittedName>
        <fullName evidence="6">DNA-binding transcriptional regulator, LysR family</fullName>
    </submittedName>
</protein>
<accession>A0A1T4SZN7</accession>
<dbReference type="EMBL" id="FUWS01000012">
    <property type="protein sequence ID" value="SKA33676.1"/>
    <property type="molecule type" value="Genomic_DNA"/>
</dbReference>
<dbReference type="InterPro" id="IPR000847">
    <property type="entry name" value="LysR_HTH_N"/>
</dbReference>
<evidence type="ECO:0000256" key="1">
    <source>
        <dbReference type="ARBA" id="ARBA00009437"/>
    </source>
</evidence>
<dbReference type="Proteomes" id="UP000190637">
    <property type="component" value="Unassembled WGS sequence"/>
</dbReference>
<name>A0A1T4SZN7_9ACTN</name>